<accession>A0AB39QEK5</accession>
<dbReference type="GO" id="GO:0016787">
    <property type="term" value="F:hydrolase activity"/>
    <property type="evidence" value="ECO:0007669"/>
    <property type="project" value="UniProtKB-KW"/>
</dbReference>
<reference evidence="5" key="1">
    <citation type="submission" date="2024-07" db="EMBL/GenBank/DDBJ databases">
        <authorList>
            <person name="Yu S.T."/>
        </authorList>
    </citation>
    <scope>NUCLEOTIDE SEQUENCE</scope>
    <source>
        <strain evidence="5">R28</strain>
    </source>
</reference>
<name>A0AB39QEK5_9ACTN</name>
<organism evidence="5">
    <name type="scientific">Streptomyces sp. R28</name>
    <dbReference type="NCBI Taxonomy" id="3238628"/>
    <lineage>
        <taxon>Bacteria</taxon>
        <taxon>Bacillati</taxon>
        <taxon>Actinomycetota</taxon>
        <taxon>Actinomycetes</taxon>
        <taxon>Kitasatosporales</taxon>
        <taxon>Streptomycetaceae</taxon>
        <taxon>Streptomyces</taxon>
    </lineage>
</organism>
<gene>
    <name evidence="5" type="ORF">AB5J49_44070</name>
</gene>
<feature type="compositionally biased region" description="Polar residues" evidence="3">
    <location>
        <begin position="246"/>
        <end position="256"/>
    </location>
</feature>
<proteinExistence type="inferred from homology"/>
<evidence type="ECO:0000259" key="4">
    <source>
        <dbReference type="SMART" id="SM00824"/>
    </source>
</evidence>
<dbReference type="PANTHER" id="PTHR11487">
    <property type="entry name" value="THIOESTERASE"/>
    <property type="match status" value="1"/>
</dbReference>
<keyword evidence="2" id="KW-0378">Hydrolase</keyword>
<dbReference type="RefSeq" id="WP_369174486.1">
    <property type="nucleotide sequence ID" value="NZ_CP163439.1"/>
</dbReference>
<dbReference type="InterPro" id="IPR029058">
    <property type="entry name" value="AB_hydrolase_fold"/>
</dbReference>
<dbReference type="EMBL" id="CP163439">
    <property type="protein sequence ID" value="XDQ39773.1"/>
    <property type="molecule type" value="Genomic_DNA"/>
</dbReference>
<dbReference type="InterPro" id="IPR020802">
    <property type="entry name" value="TesA-like"/>
</dbReference>
<feature type="domain" description="Thioesterase TesA-like" evidence="4">
    <location>
        <begin position="26"/>
        <end position="243"/>
    </location>
</feature>
<protein>
    <submittedName>
        <fullName evidence="5">Thioesterase II family protein</fullName>
    </submittedName>
</protein>
<dbReference type="Pfam" id="PF00975">
    <property type="entry name" value="Thioesterase"/>
    <property type="match status" value="1"/>
</dbReference>
<dbReference type="SMART" id="SM00824">
    <property type="entry name" value="PKS_TE"/>
    <property type="match status" value="1"/>
</dbReference>
<comment type="similarity">
    <text evidence="1">Belongs to the thioesterase family.</text>
</comment>
<evidence type="ECO:0000256" key="2">
    <source>
        <dbReference type="ARBA" id="ARBA00022801"/>
    </source>
</evidence>
<evidence type="ECO:0000313" key="5">
    <source>
        <dbReference type="EMBL" id="XDQ39773.1"/>
    </source>
</evidence>
<dbReference type="SUPFAM" id="SSF53474">
    <property type="entry name" value="alpha/beta-Hydrolases"/>
    <property type="match status" value="1"/>
</dbReference>
<evidence type="ECO:0000256" key="3">
    <source>
        <dbReference type="SAM" id="MobiDB-lite"/>
    </source>
</evidence>
<feature type="compositionally biased region" description="Pro residues" evidence="3">
    <location>
        <begin position="258"/>
        <end position="269"/>
    </location>
</feature>
<evidence type="ECO:0000256" key="1">
    <source>
        <dbReference type="ARBA" id="ARBA00007169"/>
    </source>
</evidence>
<dbReference type="InterPro" id="IPR001031">
    <property type="entry name" value="Thioesterase"/>
</dbReference>
<dbReference type="Gene3D" id="3.40.50.1820">
    <property type="entry name" value="alpha/beta hydrolase"/>
    <property type="match status" value="1"/>
</dbReference>
<dbReference type="AlphaFoldDB" id="A0AB39QEK5"/>
<dbReference type="InterPro" id="IPR012223">
    <property type="entry name" value="TEII"/>
</dbReference>
<feature type="region of interest" description="Disordered" evidence="3">
    <location>
        <begin position="245"/>
        <end position="269"/>
    </location>
</feature>
<sequence>MPLLSDTDLWLRRFHDAPQGAAPRVVCFPHAGGAASWYRPLATGLATRAEVLVVQYPGRQDRHNEPLIDDVHVLARRITEVVAPPRDRPLVLFGHSMGASVAFEVATALQAGSAEVAHLYVSGRRAPQHSHDEQVHRLDDAGVIAEVRRLAGTDSRVFDDEELVRMVLPAIRGDYRAAETYRYRPGPPLTCPVTALTGDADPKTTVQEAADWQERTTGPFQLRVFPGGHFFLAEHSKAVMDLLSGESPSARRSTLTPVPGPSPRGPSAC</sequence>
<dbReference type="GO" id="GO:0008610">
    <property type="term" value="P:lipid biosynthetic process"/>
    <property type="evidence" value="ECO:0007669"/>
    <property type="project" value="TreeGrafter"/>
</dbReference>
<dbReference type="PANTHER" id="PTHR11487:SF0">
    <property type="entry name" value="S-ACYL FATTY ACID SYNTHASE THIOESTERASE, MEDIUM CHAIN"/>
    <property type="match status" value="1"/>
</dbReference>